<accession>A0AAJ6BIC2</accession>
<gene>
    <name evidence="2" type="ORF">P0Y53_11640</name>
</gene>
<evidence type="ECO:0000259" key="1">
    <source>
        <dbReference type="Pfam" id="PF01909"/>
    </source>
</evidence>
<name>A0AAJ6BIC2_9BACT</name>
<sequence length="116" mass="13166">MSIGRTHNINFLENSTQILYSIKSRVHEVAPDAKVLLFGSRAYGQPTSESDWDILILTHQPVNNILKDNIHYQLFPISVRIGAFINALTVQEEDWVSNPAYYSIRQSIKSGLKQHG</sequence>
<evidence type="ECO:0000313" key="3">
    <source>
        <dbReference type="Proteomes" id="UP001220610"/>
    </source>
</evidence>
<reference evidence="2" key="1">
    <citation type="submission" date="2023-03" db="EMBL/GenBank/DDBJ databases">
        <title>Andean soil-derived lignocellulolytic bacterial consortium as a source of novel taxa and putative plastic-active enzymes.</title>
        <authorList>
            <person name="Diaz-Garcia L."/>
            <person name="Chuvochina M."/>
            <person name="Feuerriegel G."/>
            <person name="Bunk B."/>
            <person name="Sproer C."/>
            <person name="Streit W.R."/>
            <person name="Rodriguez L.M."/>
            <person name="Overmann J."/>
            <person name="Jimenez D.J."/>
        </authorList>
    </citation>
    <scope>NUCLEOTIDE SEQUENCE</scope>
    <source>
        <strain evidence="2">MAG 7</strain>
    </source>
</reference>
<dbReference type="CDD" id="cd05403">
    <property type="entry name" value="NT_KNTase_like"/>
    <property type="match status" value="1"/>
</dbReference>
<evidence type="ECO:0000313" key="2">
    <source>
        <dbReference type="EMBL" id="WEK38148.1"/>
    </source>
</evidence>
<dbReference type="InterPro" id="IPR002934">
    <property type="entry name" value="Polymerase_NTP_transf_dom"/>
</dbReference>
<dbReference type="EMBL" id="CP119311">
    <property type="protein sequence ID" value="WEK38148.1"/>
    <property type="molecule type" value="Genomic_DNA"/>
</dbReference>
<dbReference type="GO" id="GO:0016779">
    <property type="term" value="F:nucleotidyltransferase activity"/>
    <property type="evidence" value="ECO:0007669"/>
    <property type="project" value="InterPro"/>
</dbReference>
<dbReference type="Pfam" id="PF01909">
    <property type="entry name" value="NTP_transf_2"/>
    <property type="match status" value="1"/>
</dbReference>
<dbReference type="Proteomes" id="UP001220610">
    <property type="component" value="Chromosome"/>
</dbReference>
<dbReference type="SUPFAM" id="SSF81301">
    <property type="entry name" value="Nucleotidyltransferase"/>
    <property type="match status" value="1"/>
</dbReference>
<protein>
    <submittedName>
        <fullName evidence="2">Nucleotidyltransferase domain-containing protein</fullName>
    </submittedName>
</protein>
<dbReference type="InterPro" id="IPR043519">
    <property type="entry name" value="NT_sf"/>
</dbReference>
<dbReference type="PANTHER" id="PTHR37030">
    <property type="entry name" value="NUCLEOTIDYLTRANSFERASE"/>
    <property type="match status" value="1"/>
</dbReference>
<dbReference type="Gene3D" id="3.30.460.10">
    <property type="entry name" value="Beta Polymerase, domain 2"/>
    <property type="match status" value="1"/>
</dbReference>
<proteinExistence type="predicted"/>
<feature type="domain" description="Polymerase nucleotidyl transferase" evidence="1">
    <location>
        <begin position="22"/>
        <end position="67"/>
    </location>
</feature>
<dbReference type="PANTHER" id="PTHR37030:SF1">
    <property type="entry name" value="NUCLEOTIDYLTRANSFERASE"/>
    <property type="match status" value="1"/>
</dbReference>
<organism evidence="2 3">
    <name type="scientific">Candidatus Pseudobacter hemicellulosilyticus</name>
    <dbReference type="NCBI Taxonomy" id="3121375"/>
    <lineage>
        <taxon>Bacteria</taxon>
        <taxon>Pseudomonadati</taxon>
        <taxon>Bacteroidota</taxon>
        <taxon>Chitinophagia</taxon>
        <taxon>Chitinophagales</taxon>
        <taxon>Chitinophagaceae</taxon>
        <taxon>Pseudobacter</taxon>
    </lineage>
</organism>
<dbReference type="AlphaFoldDB" id="A0AAJ6BIC2"/>